<proteinExistence type="predicted"/>
<keyword evidence="2" id="KW-0812">Transmembrane</keyword>
<organism evidence="3 4">
    <name type="scientific">Luteimonas rhizosphaericola</name>
    <dbReference type="NCBI Taxonomy" id="3042024"/>
    <lineage>
        <taxon>Bacteria</taxon>
        <taxon>Pseudomonadati</taxon>
        <taxon>Pseudomonadota</taxon>
        <taxon>Gammaproteobacteria</taxon>
        <taxon>Lysobacterales</taxon>
        <taxon>Lysobacteraceae</taxon>
        <taxon>Luteimonas</taxon>
    </lineage>
</organism>
<evidence type="ECO:0000256" key="2">
    <source>
        <dbReference type="SAM" id="Phobius"/>
    </source>
</evidence>
<keyword evidence="2" id="KW-0472">Membrane</keyword>
<sequence length="276" mass="29036">MRAEDAGARTWLYAAVAGWALCAWVLAMFGMGGSIDRLDEDPSLQQPLPTPASAAPERLGPLAQYGDIAGRPLFTDTRRPQPFVIDPMAEAGETGSGFDYVLTSVVRTPTLQLVILQPTEGGDPVRVRQGSAPDGAPGWVLQSVEARRAVFAGPEGEQALELRVFDGVGGQAPTPTAGSPADMAVGDADASAVPDDTPGQRQRGTGGGQAPRQQATAQEGAADAAAPEADAAVDSAAQQQAAQDQVEMIRRRIEERRARLRQEDATRSNQRANQTQ</sequence>
<gene>
    <name evidence="3" type="ORF">QFW80_12150</name>
</gene>
<keyword evidence="4" id="KW-1185">Reference proteome</keyword>
<feature type="compositionally biased region" description="Low complexity" evidence="1">
    <location>
        <begin position="210"/>
        <end position="245"/>
    </location>
</feature>
<evidence type="ECO:0000313" key="4">
    <source>
        <dbReference type="Proteomes" id="UP001156831"/>
    </source>
</evidence>
<evidence type="ECO:0000313" key="3">
    <source>
        <dbReference type="EMBL" id="MDH5831266.1"/>
    </source>
</evidence>
<feature type="region of interest" description="Disordered" evidence="1">
    <location>
        <begin position="40"/>
        <end position="59"/>
    </location>
</feature>
<feature type="region of interest" description="Disordered" evidence="1">
    <location>
        <begin position="257"/>
        <end position="276"/>
    </location>
</feature>
<feature type="region of interest" description="Disordered" evidence="1">
    <location>
        <begin position="171"/>
        <end position="245"/>
    </location>
</feature>
<feature type="transmembrane region" description="Helical" evidence="2">
    <location>
        <begin position="12"/>
        <end position="35"/>
    </location>
</feature>
<dbReference type="EMBL" id="JARXRN010000027">
    <property type="protein sequence ID" value="MDH5831266.1"/>
    <property type="molecule type" value="Genomic_DNA"/>
</dbReference>
<evidence type="ECO:0000256" key="1">
    <source>
        <dbReference type="SAM" id="MobiDB-lite"/>
    </source>
</evidence>
<feature type="compositionally biased region" description="Basic and acidic residues" evidence="1">
    <location>
        <begin position="257"/>
        <end position="266"/>
    </location>
</feature>
<protein>
    <recommendedName>
        <fullName evidence="5">General secretion pathway protein GspN</fullName>
    </recommendedName>
</protein>
<keyword evidence="2" id="KW-1133">Transmembrane helix</keyword>
<comment type="caution">
    <text evidence="3">The sequence shown here is derived from an EMBL/GenBank/DDBJ whole genome shotgun (WGS) entry which is preliminary data.</text>
</comment>
<name>A0ABT6JKS1_9GAMM</name>
<accession>A0ABT6JKS1</accession>
<feature type="compositionally biased region" description="Polar residues" evidence="1">
    <location>
        <begin position="267"/>
        <end position="276"/>
    </location>
</feature>
<dbReference type="RefSeq" id="WP_280602245.1">
    <property type="nucleotide sequence ID" value="NZ_JARXRN010000027.1"/>
</dbReference>
<evidence type="ECO:0008006" key="5">
    <source>
        <dbReference type="Google" id="ProtNLM"/>
    </source>
</evidence>
<reference evidence="3 4" key="1">
    <citation type="submission" date="2023-04" db="EMBL/GenBank/DDBJ databases">
        <title>Luteimonas sp. M1R5S18.</title>
        <authorList>
            <person name="Sun J.-Q."/>
        </authorList>
    </citation>
    <scope>NUCLEOTIDE SEQUENCE [LARGE SCALE GENOMIC DNA]</scope>
    <source>
        <strain evidence="3 4">M1R5S18</strain>
    </source>
</reference>
<dbReference type="Proteomes" id="UP001156831">
    <property type="component" value="Unassembled WGS sequence"/>
</dbReference>